<keyword evidence="3" id="KW-0326">Glycosidase</keyword>
<evidence type="ECO:0000256" key="4">
    <source>
        <dbReference type="SAM" id="SignalP"/>
    </source>
</evidence>
<dbReference type="STRING" id="1236989.JCM15548_11643"/>
<dbReference type="Gene3D" id="2.60.40.10">
    <property type="entry name" value="Immunoglobulins"/>
    <property type="match status" value="3"/>
</dbReference>
<evidence type="ECO:0000259" key="7">
    <source>
        <dbReference type="Pfam" id="PF16355"/>
    </source>
</evidence>
<dbReference type="InterPro" id="IPR051913">
    <property type="entry name" value="GH2_Domain-Containing"/>
</dbReference>
<dbReference type="Pfam" id="PF02836">
    <property type="entry name" value="Glyco_hydro_2_C"/>
    <property type="match status" value="1"/>
</dbReference>
<sequence>MKYFKGFAFTALWLMVLSFWSCETKVEDLADSRVVQSFNKDWRFVQDDPEGAEGARFSDSDWRMLDVPHDWSIEGEFNRDNPTARGGGYLPAGIGWYRKSFTLPKSAEGRKVWINFDGLMANSDVYINGHHLGHRPYGYVDITYELTEHLQFGKENVMAVRLDNSKQPASRWYTGAGIYRNVKLIVKEDTYVDNNGVFVTTPQVSEESAVVNVKTDVVNTGVASEVMVKSLVKNADGQLVLADSVSRQLEQNEKYTFDQSLQVESPRLWSLDSPEMYVNETEVWVNGEKKDHLSTPFGIRSFHFDAATGFHLNGENIRLKGVCLHHDGGAVGAAVPLAIWEERFKQLKEIGINAIRTAHNPFATEFLDLCDQMGFFVMNETFDTWRASKNNADHGYQHHFDDWWEEDTRAIVLRDRNHPSIFIISVGNEIRDNLNNEQGFETYKMQHNLIHRLDGTRPVTLALFRPNQAHVYQNGFAELMDVVGQNYRENELAQASIDNPDWKVMGTENGHTRQAFLVWRDNPSIAGHFLWTGIDYLGEADWPEVSHDYGLFDRAGFTKPRTWERMSWWSETPMVRIYRREHHLGQGGLVDDWTPTDFDTYDEAHLEIYTNADEVEVFHNGESLGTKKRPEDASPIRFRLTFQPGSIEAVARTNGEEVAVHELKTAKGPSQIVLSPTKTSLVNNWDDVSIVRVKLVDEEGILSPNLAKKLTFEVTGNGELVAVDNGARDSHESFVTNERRTARGQAIAIVRATADEGSFQVNVTGEGLTPASVEITIGQ</sequence>
<dbReference type="AlphaFoldDB" id="A0A0E9LWG0"/>
<dbReference type="PANTHER" id="PTHR42732:SF1">
    <property type="entry name" value="BETA-MANNOSIDASE"/>
    <property type="match status" value="1"/>
</dbReference>
<dbReference type="InterPro" id="IPR032311">
    <property type="entry name" value="DUF4982"/>
</dbReference>
<name>A0A0E9LWG0_9BACT</name>
<dbReference type="GO" id="GO:0004553">
    <property type="term" value="F:hydrolase activity, hydrolyzing O-glycosyl compounds"/>
    <property type="evidence" value="ECO:0007669"/>
    <property type="project" value="InterPro"/>
</dbReference>
<comment type="similarity">
    <text evidence="1">Belongs to the glycosyl hydrolase 2 family.</text>
</comment>
<dbReference type="Gene3D" id="3.20.20.80">
    <property type="entry name" value="Glycosidases"/>
    <property type="match status" value="1"/>
</dbReference>
<dbReference type="InterPro" id="IPR054593">
    <property type="entry name" value="Beta-mannosidase-like_N2"/>
</dbReference>
<dbReference type="GO" id="GO:0005975">
    <property type="term" value="P:carbohydrate metabolic process"/>
    <property type="evidence" value="ECO:0007669"/>
    <property type="project" value="InterPro"/>
</dbReference>
<reference evidence="10 11" key="1">
    <citation type="journal article" date="2015" name="Microbes Environ.">
        <title>Distribution and evolution of nitrogen fixation genes in the phylum bacteroidetes.</title>
        <authorList>
            <person name="Inoue J."/>
            <person name="Oshima K."/>
            <person name="Suda W."/>
            <person name="Sakamoto M."/>
            <person name="Iino T."/>
            <person name="Noda S."/>
            <person name="Hongoh Y."/>
            <person name="Hattori M."/>
            <person name="Ohkuma M."/>
        </authorList>
    </citation>
    <scope>NUCLEOTIDE SEQUENCE [LARGE SCALE GENOMIC DNA]</scope>
    <source>
        <strain evidence="10">JCM 15548</strain>
    </source>
</reference>
<evidence type="ECO:0000259" key="6">
    <source>
        <dbReference type="Pfam" id="PF02836"/>
    </source>
</evidence>
<dbReference type="OrthoDB" id="9801077at2"/>
<dbReference type="Pfam" id="PF16355">
    <property type="entry name" value="DUF4982"/>
    <property type="match status" value="1"/>
</dbReference>
<keyword evidence="4" id="KW-0732">Signal</keyword>
<feature type="signal peptide" evidence="4">
    <location>
        <begin position="1"/>
        <end position="21"/>
    </location>
</feature>
<feature type="domain" description="Glycoside hydrolase family 2 catalytic" evidence="6">
    <location>
        <begin position="310"/>
        <end position="532"/>
    </location>
</feature>
<dbReference type="Pfam" id="PF22666">
    <property type="entry name" value="Glyco_hydro_2_N2"/>
    <property type="match status" value="1"/>
</dbReference>
<feature type="domain" description="DUF4982" evidence="7">
    <location>
        <begin position="605"/>
        <end position="659"/>
    </location>
</feature>
<dbReference type="InterPro" id="IPR006103">
    <property type="entry name" value="Glyco_hydro_2_cat"/>
</dbReference>
<dbReference type="Pfam" id="PF18565">
    <property type="entry name" value="Glyco_hydro2_C5"/>
    <property type="match status" value="1"/>
</dbReference>
<dbReference type="PRINTS" id="PR00132">
    <property type="entry name" value="GLHYDRLASE2"/>
</dbReference>
<dbReference type="EMBL" id="BAZW01000009">
    <property type="protein sequence ID" value="GAO29456.1"/>
    <property type="molecule type" value="Genomic_DNA"/>
</dbReference>
<evidence type="ECO:0000259" key="8">
    <source>
        <dbReference type="Pfam" id="PF18565"/>
    </source>
</evidence>
<dbReference type="SUPFAM" id="SSF49303">
    <property type="entry name" value="beta-Galactosidase/glucuronidase domain"/>
    <property type="match status" value="1"/>
</dbReference>
<dbReference type="InterPro" id="IPR013783">
    <property type="entry name" value="Ig-like_fold"/>
</dbReference>
<organism evidence="10 11">
    <name type="scientific">Geofilum rubicundum JCM 15548</name>
    <dbReference type="NCBI Taxonomy" id="1236989"/>
    <lineage>
        <taxon>Bacteria</taxon>
        <taxon>Pseudomonadati</taxon>
        <taxon>Bacteroidota</taxon>
        <taxon>Bacteroidia</taxon>
        <taxon>Marinilabiliales</taxon>
        <taxon>Marinilabiliaceae</taxon>
        <taxon>Geofilum</taxon>
    </lineage>
</organism>
<comment type="caution">
    <text evidence="10">The sequence shown here is derived from an EMBL/GenBank/DDBJ whole genome shotgun (WGS) entry which is preliminary data.</text>
</comment>
<feature type="chain" id="PRO_5002428407" evidence="4">
    <location>
        <begin position="22"/>
        <end position="779"/>
    </location>
</feature>
<feature type="domain" description="Glycoside hydrolase family 2" evidence="8">
    <location>
        <begin position="672"/>
        <end position="774"/>
    </location>
</feature>
<dbReference type="PANTHER" id="PTHR42732">
    <property type="entry name" value="BETA-GALACTOSIDASE"/>
    <property type="match status" value="1"/>
</dbReference>
<dbReference type="SUPFAM" id="SSF49785">
    <property type="entry name" value="Galactose-binding domain-like"/>
    <property type="match status" value="1"/>
</dbReference>
<dbReference type="InterPro" id="IPR006102">
    <property type="entry name" value="Ig-like_GH2"/>
</dbReference>
<evidence type="ECO:0000313" key="10">
    <source>
        <dbReference type="EMBL" id="GAO29456.1"/>
    </source>
</evidence>
<dbReference type="InterPro" id="IPR006101">
    <property type="entry name" value="Glyco_hydro_2"/>
</dbReference>
<dbReference type="Proteomes" id="UP000032900">
    <property type="component" value="Unassembled WGS sequence"/>
</dbReference>
<evidence type="ECO:0000256" key="1">
    <source>
        <dbReference type="ARBA" id="ARBA00007401"/>
    </source>
</evidence>
<feature type="domain" description="Beta-mannosidase-like galactose-binding" evidence="9">
    <location>
        <begin position="96"/>
        <end position="168"/>
    </location>
</feature>
<feature type="domain" description="Glycoside hydrolase family 2 immunoglobulin-like beta-sandwich" evidence="5">
    <location>
        <begin position="197"/>
        <end position="300"/>
    </location>
</feature>
<dbReference type="SUPFAM" id="SSF51445">
    <property type="entry name" value="(Trans)glycosidases"/>
    <property type="match status" value="1"/>
</dbReference>
<dbReference type="InterPro" id="IPR040605">
    <property type="entry name" value="Glyco_hydro2_dom5"/>
</dbReference>
<evidence type="ECO:0000259" key="5">
    <source>
        <dbReference type="Pfam" id="PF00703"/>
    </source>
</evidence>
<dbReference type="InterPro" id="IPR036156">
    <property type="entry name" value="Beta-gal/glucu_dom_sf"/>
</dbReference>
<accession>A0A0E9LWG0</accession>
<dbReference type="Gene3D" id="2.60.120.260">
    <property type="entry name" value="Galactose-binding domain-like"/>
    <property type="match status" value="1"/>
</dbReference>
<dbReference type="InterPro" id="IPR008979">
    <property type="entry name" value="Galactose-bd-like_sf"/>
</dbReference>
<proteinExistence type="inferred from homology"/>
<dbReference type="Pfam" id="PF00703">
    <property type="entry name" value="Glyco_hydro_2"/>
    <property type="match status" value="1"/>
</dbReference>
<evidence type="ECO:0000256" key="2">
    <source>
        <dbReference type="ARBA" id="ARBA00022801"/>
    </source>
</evidence>
<keyword evidence="11" id="KW-1185">Reference proteome</keyword>
<keyword evidence="2" id="KW-0378">Hydrolase</keyword>
<dbReference type="InterPro" id="IPR017853">
    <property type="entry name" value="GH"/>
</dbReference>
<gene>
    <name evidence="10" type="ORF">JCM15548_11643</name>
</gene>
<evidence type="ECO:0000259" key="9">
    <source>
        <dbReference type="Pfam" id="PF22666"/>
    </source>
</evidence>
<protein>
    <submittedName>
        <fullName evidence="10">Beta-galactosidase</fullName>
    </submittedName>
</protein>
<dbReference type="RefSeq" id="WP_062123786.1">
    <property type="nucleotide sequence ID" value="NZ_BAZW01000009.1"/>
</dbReference>
<evidence type="ECO:0000256" key="3">
    <source>
        <dbReference type="ARBA" id="ARBA00023295"/>
    </source>
</evidence>
<evidence type="ECO:0000313" key="11">
    <source>
        <dbReference type="Proteomes" id="UP000032900"/>
    </source>
</evidence>